<accession>A0A645I6W9</accession>
<dbReference type="InterPro" id="IPR006124">
    <property type="entry name" value="Metalloenzyme"/>
</dbReference>
<dbReference type="EMBL" id="VSSQ01106570">
    <property type="protein sequence ID" value="MPN46139.1"/>
    <property type="molecule type" value="Genomic_DNA"/>
</dbReference>
<organism evidence="2">
    <name type="scientific">bioreactor metagenome</name>
    <dbReference type="NCBI Taxonomy" id="1076179"/>
    <lineage>
        <taxon>unclassified sequences</taxon>
        <taxon>metagenomes</taxon>
        <taxon>ecological metagenomes</taxon>
    </lineage>
</organism>
<evidence type="ECO:0000313" key="2">
    <source>
        <dbReference type="EMBL" id="MPN46139.1"/>
    </source>
</evidence>
<protein>
    <submittedName>
        <fullName evidence="2">2,3-bisphosphoglycerate-independent phosphoglycerate mutase</fullName>
        <ecNumber evidence="2">5.4.2.12</ecNumber>
    </submittedName>
</protein>
<dbReference type="SUPFAM" id="SSF53649">
    <property type="entry name" value="Alkaline phosphatase-like"/>
    <property type="match status" value="1"/>
</dbReference>
<comment type="caution">
    <text evidence="2">The sequence shown here is derived from an EMBL/GenBank/DDBJ whole genome shotgun (WGS) entry which is preliminary data.</text>
</comment>
<evidence type="ECO:0000259" key="1">
    <source>
        <dbReference type="Pfam" id="PF01676"/>
    </source>
</evidence>
<keyword evidence="2" id="KW-0413">Isomerase</keyword>
<feature type="domain" description="Metalloenzyme" evidence="1">
    <location>
        <begin position="8"/>
        <end position="50"/>
    </location>
</feature>
<name>A0A645I6W9_9ZZZZ</name>
<dbReference type="InterPro" id="IPR017850">
    <property type="entry name" value="Alkaline_phosphatase_core_sf"/>
</dbReference>
<reference evidence="2" key="1">
    <citation type="submission" date="2019-08" db="EMBL/GenBank/DDBJ databases">
        <authorList>
            <person name="Kucharzyk K."/>
            <person name="Murdoch R.W."/>
            <person name="Higgins S."/>
            <person name="Loffler F."/>
        </authorList>
    </citation>
    <scope>NUCLEOTIDE SEQUENCE</scope>
</reference>
<dbReference type="GO" id="GO:0006007">
    <property type="term" value="P:glucose catabolic process"/>
    <property type="evidence" value="ECO:0007669"/>
    <property type="project" value="InterPro"/>
</dbReference>
<proteinExistence type="predicted"/>
<dbReference type="GO" id="GO:0004619">
    <property type="term" value="F:phosphoglycerate mutase activity"/>
    <property type="evidence" value="ECO:0007669"/>
    <property type="project" value="UniProtKB-EC"/>
</dbReference>
<dbReference type="EC" id="5.4.2.12" evidence="2"/>
<dbReference type="InterPro" id="IPR005995">
    <property type="entry name" value="Pgm_bpd_ind"/>
</dbReference>
<gene>
    <name evidence="2" type="primary">gpmI_50</name>
    <name evidence="2" type="ORF">SDC9_193722</name>
</gene>
<dbReference type="PANTHER" id="PTHR31637">
    <property type="entry name" value="2,3-BISPHOSPHOGLYCERATE-INDEPENDENT PHOSPHOGLYCERATE MUTASE"/>
    <property type="match status" value="1"/>
</dbReference>
<sequence length="63" mass="7008">MEDEGSHEPCTSHTTNKVPFLLVGDKQHRNLRTGILADIAPTILELLALQQPEEMTGRSLLIK</sequence>
<dbReference type="Gene3D" id="3.40.720.10">
    <property type="entry name" value="Alkaline Phosphatase, subunit A"/>
    <property type="match status" value="1"/>
</dbReference>
<dbReference type="PANTHER" id="PTHR31637:SF0">
    <property type="entry name" value="2,3-BISPHOSPHOGLYCERATE-INDEPENDENT PHOSPHOGLYCERATE MUTASE"/>
    <property type="match status" value="1"/>
</dbReference>
<dbReference type="AlphaFoldDB" id="A0A645I6W9"/>
<dbReference type="GO" id="GO:0030145">
    <property type="term" value="F:manganese ion binding"/>
    <property type="evidence" value="ECO:0007669"/>
    <property type="project" value="TreeGrafter"/>
</dbReference>
<dbReference type="Pfam" id="PF01676">
    <property type="entry name" value="Metalloenzyme"/>
    <property type="match status" value="1"/>
</dbReference>